<keyword evidence="2" id="KW-1185">Reference proteome</keyword>
<gene>
    <name evidence="1" type="ORF">B7R54_02015</name>
</gene>
<protein>
    <recommendedName>
        <fullName evidence="3">Carboxymuconolactone decarboxylase</fullName>
    </recommendedName>
</protein>
<dbReference type="EMBL" id="NBWZ01000001">
    <property type="protein sequence ID" value="RFA11046.1"/>
    <property type="molecule type" value="Genomic_DNA"/>
</dbReference>
<dbReference type="Gene3D" id="1.20.1290.10">
    <property type="entry name" value="AhpD-like"/>
    <property type="match status" value="1"/>
</dbReference>
<dbReference type="Proteomes" id="UP000256486">
    <property type="component" value="Unassembled WGS sequence"/>
</dbReference>
<proteinExistence type="predicted"/>
<sequence>MTRYELIEALTRVAFYAGWPTGMGAMTVAKRVFDADN</sequence>
<accession>A0A3E0VMD6</accession>
<comment type="caution">
    <text evidence="1">The sequence shown here is derived from an EMBL/GenBank/DDBJ whole genome shotgun (WGS) entry which is preliminary data.</text>
</comment>
<evidence type="ECO:0008006" key="3">
    <source>
        <dbReference type="Google" id="ProtNLM"/>
    </source>
</evidence>
<dbReference type="InterPro" id="IPR029032">
    <property type="entry name" value="AhpD-like"/>
</dbReference>
<dbReference type="AlphaFoldDB" id="A0A3E0VMD6"/>
<dbReference type="SUPFAM" id="SSF69118">
    <property type="entry name" value="AhpD-like"/>
    <property type="match status" value="1"/>
</dbReference>
<reference evidence="1 2" key="1">
    <citation type="submission" date="2017-04" db="EMBL/GenBank/DDBJ databases">
        <title>Comparative genome analysis of Subtercola boreus.</title>
        <authorList>
            <person name="Cho Y.-J."/>
            <person name="Cho A."/>
            <person name="Kim O.-S."/>
            <person name="Lee J.-I."/>
        </authorList>
    </citation>
    <scope>NUCLEOTIDE SEQUENCE [LARGE SCALE GENOMIC DNA]</scope>
    <source>
        <strain evidence="1 2">K300</strain>
    </source>
</reference>
<name>A0A3E0VMD6_9MICO</name>
<dbReference type="OrthoDB" id="9802489at2"/>
<evidence type="ECO:0000313" key="2">
    <source>
        <dbReference type="Proteomes" id="UP000256486"/>
    </source>
</evidence>
<evidence type="ECO:0000313" key="1">
    <source>
        <dbReference type="EMBL" id="RFA11046.1"/>
    </source>
</evidence>
<organism evidence="1 2">
    <name type="scientific">Subtercola boreus</name>
    <dbReference type="NCBI Taxonomy" id="120213"/>
    <lineage>
        <taxon>Bacteria</taxon>
        <taxon>Bacillati</taxon>
        <taxon>Actinomycetota</taxon>
        <taxon>Actinomycetes</taxon>
        <taxon>Micrococcales</taxon>
        <taxon>Microbacteriaceae</taxon>
        <taxon>Subtercola</taxon>
    </lineage>
</organism>